<dbReference type="EMBL" id="QCYY01002517">
    <property type="protein sequence ID" value="ROT69811.1"/>
    <property type="molecule type" value="Genomic_DNA"/>
</dbReference>
<feature type="compositionally biased region" description="Polar residues" evidence="1">
    <location>
        <begin position="171"/>
        <end position="197"/>
    </location>
</feature>
<evidence type="ECO:0000313" key="2">
    <source>
        <dbReference type="EMBL" id="ROT69811.1"/>
    </source>
</evidence>
<feature type="compositionally biased region" description="Polar residues" evidence="1">
    <location>
        <begin position="233"/>
        <end position="268"/>
    </location>
</feature>
<dbReference type="AlphaFoldDB" id="A0A3R7NXY9"/>
<gene>
    <name evidence="2" type="ORF">C7M84_011972</name>
</gene>
<dbReference type="OrthoDB" id="6365992at2759"/>
<organism evidence="2 3">
    <name type="scientific">Penaeus vannamei</name>
    <name type="common">Whiteleg shrimp</name>
    <name type="synonym">Litopenaeus vannamei</name>
    <dbReference type="NCBI Taxonomy" id="6689"/>
    <lineage>
        <taxon>Eukaryota</taxon>
        <taxon>Metazoa</taxon>
        <taxon>Ecdysozoa</taxon>
        <taxon>Arthropoda</taxon>
        <taxon>Crustacea</taxon>
        <taxon>Multicrustacea</taxon>
        <taxon>Malacostraca</taxon>
        <taxon>Eumalacostraca</taxon>
        <taxon>Eucarida</taxon>
        <taxon>Decapoda</taxon>
        <taxon>Dendrobranchiata</taxon>
        <taxon>Penaeoidea</taxon>
        <taxon>Penaeidae</taxon>
        <taxon>Penaeus</taxon>
    </lineage>
</organism>
<evidence type="ECO:0000313" key="3">
    <source>
        <dbReference type="Proteomes" id="UP000283509"/>
    </source>
</evidence>
<comment type="caution">
    <text evidence="2">The sequence shown here is derived from an EMBL/GenBank/DDBJ whole genome shotgun (WGS) entry which is preliminary data.</text>
</comment>
<feature type="compositionally biased region" description="Polar residues" evidence="1">
    <location>
        <begin position="312"/>
        <end position="343"/>
    </location>
</feature>
<feature type="region of interest" description="Disordered" evidence="1">
    <location>
        <begin position="28"/>
        <end position="79"/>
    </location>
</feature>
<dbReference type="Proteomes" id="UP000283509">
    <property type="component" value="Unassembled WGS sequence"/>
</dbReference>
<sequence>MFPRQPPPMQWAPRDYAAYSATALRPRGAPALASGQGNQWIAPSRPPFPPQQQFGGSPQVPPRPTGYPVAHVSPGAPQGRYGTSLVSAEGNSDVQFLGYKRPPHAGTSMQPVTGNKVQEEIREFMEVMQQHRYKMQAPHHSQVDQIDFQNRNSAYFQEMRRKLMQYQSRLNSAVNPQHSPGPPCNQSNKNAQYDPNQSRASSASPESASVEVNFADSRLSFKIPVLRRDPRSAYSSSRALRNSVSNIESPSCVESITSSQTIKTSPVTSPDPLCNMQNWSAPNAASVHPTRPDSNPYPQPPESTRLTHENNEPVTNLGSPQATNAHFQNQAVGDPTVSSTIRSPVSLEPEEPPTTNEKTALTENAVDARKPSDPVPSDPTPKANVFKPPRRMFSRKGKCLSGLFRKTPQGFPHVSFDFEVNCFLCNRMAAGNNVYEHMFFGNLKCIECGHVVRSCEDFKIVRHSNVECGASKRKHRLASWADCPVEFLVYSLEQSLVSNRTEDCAPPSTCDVTDELENYMKKLSLLRFYKPWKSAFRKCSEYVKSMNKPEDAQEAISREEVASVIPGDTEEETKLTF</sequence>
<feature type="compositionally biased region" description="Low complexity" evidence="1">
    <location>
        <begin position="198"/>
        <end position="209"/>
    </location>
</feature>
<name>A0A3R7NXY9_PENVA</name>
<keyword evidence="3" id="KW-1185">Reference proteome</keyword>
<accession>A0A3R7NXY9</accession>
<feature type="region of interest" description="Disordered" evidence="1">
    <location>
        <begin position="230"/>
        <end position="388"/>
    </location>
</feature>
<reference evidence="2 3" key="1">
    <citation type="submission" date="2018-04" db="EMBL/GenBank/DDBJ databases">
        <authorList>
            <person name="Zhang X."/>
            <person name="Yuan J."/>
            <person name="Li F."/>
            <person name="Xiang J."/>
        </authorList>
    </citation>
    <scope>NUCLEOTIDE SEQUENCE [LARGE SCALE GENOMIC DNA]</scope>
    <source>
        <tissue evidence="2">Muscle</tissue>
    </source>
</reference>
<reference evidence="2 3" key="2">
    <citation type="submission" date="2019-01" db="EMBL/GenBank/DDBJ databases">
        <title>The decoding of complex shrimp genome reveals the adaptation for benthos swimmer, frequently molting mechanism and breeding impact on genome.</title>
        <authorList>
            <person name="Sun Y."/>
            <person name="Gao Y."/>
            <person name="Yu Y."/>
        </authorList>
    </citation>
    <scope>NUCLEOTIDE SEQUENCE [LARGE SCALE GENOMIC DNA]</scope>
    <source>
        <tissue evidence="2">Muscle</tissue>
    </source>
</reference>
<protein>
    <submittedName>
        <fullName evidence="2">Uncharacterized protein</fullName>
    </submittedName>
</protein>
<proteinExistence type="predicted"/>
<evidence type="ECO:0000256" key="1">
    <source>
        <dbReference type="SAM" id="MobiDB-lite"/>
    </source>
</evidence>
<feature type="region of interest" description="Disordered" evidence="1">
    <location>
        <begin position="171"/>
        <end position="209"/>
    </location>
</feature>